<accession>A0A426UYP5</accession>
<organism evidence="2 3">
    <name type="scientific">Glycomyces terrestris</name>
    <dbReference type="NCBI Taxonomy" id="2493553"/>
    <lineage>
        <taxon>Bacteria</taxon>
        <taxon>Bacillati</taxon>
        <taxon>Actinomycetota</taxon>
        <taxon>Actinomycetes</taxon>
        <taxon>Glycomycetales</taxon>
        <taxon>Glycomycetaceae</taxon>
        <taxon>Glycomyces</taxon>
    </lineage>
</organism>
<sequence>MTTVFVVQHGEKERVPGDPGLTERGRLQAALAAERLRPEGLRAVSRGPLALRHLMQRV</sequence>
<feature type="compositionally biased region" description="Basic and acidic residues" evidence="1">
    <location>
        <begin position="9"/>
        <end position="22"/>
    </location>
</feature>
<comment type="caution">
    <text evidence="2">The sequence shown here is derived from an EMBL/GenBank/DDBJ whole genome shotgun (WGS) entry which is preliminary data.</text>
</comment>
<reference evidence="2 3" key="1">
    <citation type="submission" date="2018-12" db="EMBL/GenBank/DDBJ databases">
        <title>Glycomyces sp. YIM 121974 draft genome.</title>
        <authorList>
            <person name="Li Q."/>
        </authorList>
    </citation>
    <scope>NUCLEOTIDE SEQUENCE [LARGE SCALE GENOMIC DNA]</scope>
    <source>
        <strain evidence="2 3">YIM 121974</strain>
    </source>
</reference>
<dbReference type="RefSeq" id="WP_125248205.1">
    <property type="nucleotide sequence ID" value="NZ_RSEB01000003.1"/>
</dbReference>
<dbReference type="Proteomes" id="UP000277256">
    <property type="component" value="Unassembled WGS sequence"/>
</dbReference>
<evidence type="ECO:0000313" key="3">
    <source>
        <dbReference type="Proteomes" id="UP000277256"/>
    </source>
</evidence>
<keyword evidence="3" id="KW-1185">Reference proteome</keyword>
<dbReference type="SUPFAM" id="SSF53254">
    <property type="entry name" value="Phosphoglycerate mutase-like"/>
    <property type="match status" value="1"/>
</dbReference>
<proteinExistence type="predicted"/>
<dbReference type="Gene3D" id="3.40.50.1240">
    <property type="entry name" value="Phosphoglycerate mutase-like"/>
    <property type="match status" value="1"/>
</dbReference>
<dbReference type="AlphaFoldDB" id="A0A426UYP5"/>
<gene>
    <name evidence="2" type="ORF">EIW28_13525</name>
</gene>
<feature type="region of interest" description="Disordered" evidence="1">
    <location>
        <begin position="1"/>
        <end position="22"/>
    </location>
</feature>
<evidence type="ECO:0000313" key="2">
    <source>
        <dbReference type="EMBL" id="RRR99696.1"/>
    </source>
</evidence>
<dbReference type="EMBL" id="RSEB01000003">
    <property type="protein sequence ID" value="RRR99696.1"/>
    <property type="molecule type" value="Genomic_DNA"/>
</dbReference>
<evidence type="ECO:0000256" key="1">
    <source>
        <dbReference type="SAM" id="MobiDB-lite"/>
    </source>
</evidence>
<dbReference type="InterPro" id="IPR029033">
    <property type="entry name" value="His_PPase_superfam"/>
</dbReference>
<evidence type="ECO:0008006" key="4">
    <source>
        <dbReference type="Google" id="ProtNLM"/>
    </source>
</evidence>
<protein>
    <recommendedName>
        <fullName evidence="4">Histidine phosphatase family protein</fullName>
    </recommendedName>
</protein>
<name>A0A426UYP5_9ACTN</name>